<dbReference type="UniPathway" id="UPA00275">
    <property type="reaction ID" value="UER00399"/>
</dbReference>
<keyword evidence="9" id="KW-0378">Hydrolase</keyword>
<comment type="similarity">
    <text evidence="4">In the N-terminal section; belongs to the DHBP synthase family.</text>
</comment>
<dbReference type="EMBL" id="JACCFJ010000001">
    <property type="protein sequence ID" value="NYI86387.1"/>
    <property type="molecule type" value="Genomic_DNA"/>
</dbReference>
<dbReference type="GO" id="GO:0009231">
    <property type="term" value="P:riboflavin biosynthetic process"/>
    <property type="evidence" value="ECO:0007669"/>
    <property type="project" value="UniProtKB-UniPathway"/>
</dbReference>
<evidence type="ECO:0000313" key="9">
    <source>
        <dbReference type="EMBL" id="NYI86387.1"/>
    </source>
</evidence>
<sequence length="346" mass="35754">MGTDTGRAESALSAVAAGEPVVLVDRDGHGVLAFAAGHATTSLLAFTVRHTSGFVRVALRAETCDRLDLPPMYGSDEIHRVTVDLDGHGTGISAADRAATIAALADPSSTPELFTRPGHVVPVLAREGGVLLDDSTVQATSDLAELAGSAPAGAFCELVSAEDPLGISGPDEAGLFAAEHGLALLSIGDLVAYRRRCAPGLRRGRRSSVTTAYGRFDTLDYTTPSGEVHTALLAGTPEDGVDVPVHLRRPCLAREALGPQACPCGRQTDAAILAIAARGRGVVLNLRQASPPSTCTEQDADSFESDVDAAIGILSDLNIRSFQLIPEHRDGRPRAGTAVGSGAVSR</sequence>
<keyword evidence="7" id="KW-0479">Metal-binding</keyword>
<dbReference type="GO" id="GO:0005829">
    <property type="term" value="C:cytosol"/>
    <property type="evidence" value="ECO:0007669"/>
    <property type="project" value="TreeGrafter"/>
</dbReference>
<keyword evidence="10" id="KW-1185">Reference proteome</keyword>
<dbReference type="InterPro" id="IPR036144">
    <property type="entry name" value="RibA-like_sf"/>
</dbReference>
<organism evidence="9 10">
    <name type="scientific">Saccharopolyspora hordei</name>
    <dbReference type="NCBI Taxonomy" id="1838"/>
    <lineage>
        <taxon>Bacteria</taxon>
        <taxon>Bacillati</taxon>
        <taxon>Actinomycetota</taxon>
        <taxon>Actinomycetes</taxon>
        <taxon>Pseudonocardiales</taxon>
        <taxon>Pseudonocardiaceae</taxon>
        <taxon>Saccharopolyspora</taxon>
    </lineage>
</organism>
<dbReference type="InterPro" id="IPR017945">
    <property type="entry name" value="DHBP_synth_RibB-like_a/b_dom"/>
</dbReference>
<evidence type="ECO:0000256" key="6">
    <source>
        <dbReference type="ARBA" id="ARBA00022619"/>
    </source>
</evidence>
<dbReference type="EC" id="4.1.99.12" evidence="5"/>
<feature type="domain" description="GTP cyclohydrolase II" evidence="8">
    <location>
        <begin position="207"/>
        <end position="290"/>
    </location>
</feature>
<comment type="caution">
    <text evidence="9">The sequence shown here is derived from an EMBL/GenBank/DDBJ whole genome shotgun (WGS) entry which is preliminary data.</text>
</comment>
<dbReference type="SUPFAM" id="SSF142695">
    <property type="entry name" value="RibA-like"/>
    <property type="match status" value="1"/>
</dbReference>
<dbReference type="PANTHER" id="PTHR21327:SF18">
    <property type="entry name" value="3,4-DIHYDROXY-2-BUTANONE 4-PHOSPHATE SYNTHASE"/>
    <property type="match status" value="1"/>
</dbReference>
<evidence type="ECO:0000256" key="3">
    <source>
        <dbReference type="ARBA" id="ARBA00004904"/>
    </source>
</evidence>
<name>A0A853AUQ7_9PSEU</name>
<dbReference type="Proteomes" id="UP000587002">
    <property type="component" value="Unassembled WGS sequence"/>
</dbReference>
<evidence type="ECO:0000256" key="2">
    <source>
        <dbReference type="ARBA" id="ARBA00002284"/>
    </source>
</evidence>
<dbReference type="Gene3D" id="3.90.870.10">
    <property type="entry name" value="DHBP synthase"/>
    <property type="match status" value="1"/>
</dbReference>
<dbReference type="RefSeq" id="WP_179724162.1">
    <property type="nucleotide sequence ID" value="NZ_BAABFH010000001.1"/>
</dbReference>
<evidence type="ECO:0000313" key="10">
    <source>
        <dbReference type="Proteomes" id="UP000587002"/>
    </source>
</evidence>
<protein>
    <recommendedName>
        <fullName evidence="5">3,4-dihydroxy-2-butanone-4-phosphate synthase</fullName>
        <ecNumber evidence="5">4.1.99.12</ecNumber>
    </recommendedName>
</protein>
<comment type="catalytic activity">
    <reaction evidence="1">
        <text>D-ribulose 5-phosphate = (2S)-2-hydroxy-3-oxobutyl phosphate + formate + H(+)</text>
        <dbReference type="Rhea" id="RHEA:18457"/>
        <dbReference type="ChEBI" id="CHEBI:15378"/>
        <dbReference type="ChEBI" id="CHEBI:15740"/>
        <dbReference type="ChEBI" id="CHEBI:58121"/>
        <dbReference type="ChEBI" id="CHEBI:58830"/>
        <dbReference type="EC" id="4.1.99.12"/>
    </reaction>
</comment>
<keyword evidence="6" id="KW-0686">Riboflavin biosynthesis</keyword>
<gene>
    <name evidence="9" type="ORF">HNR68_005017</name>
</gene>
<comment type="function">
    <text evidence="2">Catalyzes the conversion of D-ribulose 5-phosphate to formate and 3,4-dihydroxy-2-butanone 4-phosphate.</text>
</comment>
<evidence type="ECO:0000256" key="5">
    <source>
        <dbReference type="ARBA" id="ARBA00012153"/>
    </source>
</evidence>
<proteinExistence type="inferred from homology"/>
<dbReference type="PANTHER" id="PTHR21327">
    <property type="entry name" value="GTP CYCLOHYDROLASE II-RELATED"/>
    <property type="match status" value="1"/>
</dbReference>
<dbReference type="GO" id="GO:0003935">
    <property type="term" value="F:GTP cyclohydrolase II activity"/>
    <property type="evidence" value="ECO:0007669"/>
    <property type="project" value="TreeGrafter"/>
</dbReference>
<evidence type="ECO:0000259" key="8">
    <source>
        <dbReference type="Pfam" id="PF00925"/>
    </source>
</evidence>
<dbReference type="SUPFAM" id="SSF55821">
    <property type="entry name" value="YrdC/RibB"/>
    <property type="match status" value="1"/>
</dbReference>
<dbReference type="Gene3D" id="3.40.50.10990">
    <property type="entry name" value="GTP cyclohydrolase II"/>
    <property type="match status" value="1"/>
</dbReference>
<evidence type="ECO:0000256" key="4">
    <source>
        <dbReference type="ARBA" id="ARBA00005520"/>
    </source>
</evidence>
<dbReference type="AlphaFoldDB" id="A0A853AUQ7"/>
<evidence type="ECO:0000256" key="1">
    <source>
        <dbReference type="ARBA" id="ARBA00000141"/>
    </source>
</evidence>
<reference evidence="9 10" key="1">
    <citation type="submission" date="2020-07" db="EMBL/GenBank/DDBJ databases">
        <title>Sequencing the genomes of 1000 actinobacteria strains.</title>
        <authorList>
            <person name="Klenk H.-P."/>
        </authorList>
    </citation>
    <scope>NUCLEOTIDE SEQUENCE [LARGE SCALE GENOMIC DNA]</scope>
    <source>
        <strain evidence="9 10">DSM 44065</strain>
    </source>
</reference>
<comment type="pathway">
    <text evidence="3">Cofactor biosynthesis; riboflavin biosynthesis; 2-hydroxy-3-oxobutyl phosphate from D-ribulose 5-phosphate: step 1/1.</text>
</comment>
<dbReference type="InterPro" id="IPR032677">
    <property type="entry name" value="GTP_cyclohydro_II"/>
</dbReference>
<dbReference type="GO" id="GO:0008686">
    <property type="term" value="F:3,4-dihydroxy-2-butanone-4-phosphate synthase activity"/>
    <property type="evidence" value="ECO:0007669"/>
    <property type="project" value="UniProtKB-EC"/>
</dbReference>
<accession>A0A853AUQ7</accession>
<dbReference type="Pfam" id="PF00926">
    <property type="entry name" value="DHBP_synthase"/>
    <property type="match status" value="1"/>
</dbReference>
<dbReference type="Pfam" id="PF00925">
    <property type="entry name" value="GTP_cyclohydro2"/>
    <property type="match status" value="1"/>
</dbReference>
<dbReference type="GO" id="GO:0046872">
    <property type="term" value="F:metal ion binding"/>
    <property type="evidence" value="ECO:0007669"/>
    <property type="project" value="UniProtKB-KW"/>
</dbReference>
<evidence type="ECO:0000256" key="7">
    <source>
        <dbReference type="ARBA" id="ARBA00022723"/>
    </source>
</evidence>
<keyword evidence="9" id="KW-0456">Lyase</keyword>
<dbReference type="InterPro" id="IPR000422">
    <property type="entry name" value="DHBP_synthase_RibB"/>
</dbReference>